<keyword evidence="3" id="KW-0090">Biological rhythms</keyword>
<keyword evidence="7" id="KW-1185">Reference proteome</keyword>
<evidence type="ECO:0000313" key="6">
    <source>
        <dbReference type="EMBL" id="KAK9824604.1"/>
    </source>
</evidence>
<comment type="similarity">
    <text evidence="2">Belongs to the EARLY FLOWERING 4 family.</text>
</comment>
<proteinExistence type="inferred from homology"/>
<comment type="subcellular location">
    <subcellularLocation>
        <location evidence="1">Nucleus</location>
    </subcellularLocation>
</comment>
<dbReference type="PANTHER" id="PTHR33469:SF16">
    <property type="entry name" value="PROTEIN ELF4-LIKE 4"/>
    <property type="match status" value="1"/>
</dbReference>
<dbReference type="Pfam" id="PF07011">
    <property type="entry name" value="Elf4"/>
    <property type="match status" value="1"/>
</dbReference>
<dbReference type="InterPro" id="IPR009741">
    <property type="entry name" value="EARLY_FLOWERING_4_dom"/>
</dbReference>
<name>A0AAW1QTL6_9CHLO</name>
<feature type="domain" description="Protein EARLY FLOWERING 4" evidence="5">
    <location>
        <begin position="11"/>
        <end position="80"/>
    </location>
</feature>
<sequence>MGEGLESKTAWPGFEKFSTVQDILDHNKILINEINANHESRLPEALARNVLLIRELNNNVAKVVELYKELSESFMQLGQEMPTQNDQQQ</sequence>
<dbReference type="Proteomes" id="UP001489004">
    <property type="component" value="Unassembled WGS sequence"/>
</dbReference>
<dbReference type="EMBL" id="JALJOR010000002">
    <property type="protein sequence ID" value="KAK9824604.1"/>
    <property type="molecule type" value="Genomic_DNA"/>
</dbReference>
<dbReference type="InterPro" id="IPR040462">
    <property type="entry name" value="EARLY_FLOWERING_4"/>
</dbReference>
<evidence type="ECO:0000256" key="4">
    <source>
        <dbReference type="ARBA" id="ARBA00023242"/>
    </source>
</evidence>
<dbReference type="AlphaFoldDB" id="A0AAW1QTL6"/>
<dbReference type="PANTHER" id="PTHR33469">
    <property type="entry name" value="PROTEIN ELF4-LIKE 4"/>
    <property type="match status" value="1"/>
</dbReference>
<evidence type="ECO:0000256" key="2">
    <source>
        <dbReference type="ARBA" id="ARBA00009514"/>
    </source>
</evidence>
<keyword evidence="4" id="KW-0539">Nucleus</keyword>
<evidence type="ECO:0000256" key="3">
    <source>
        <dbReference type="ARBA" id="ARBA00023108"/>
    </source>
</evidence>
<evidence type="ECO:0000259" key="5">
    <source>
        <dbReference type="Pfam" id="PF07011"/>
    </source>
</evidence>
<evidence type="ECO:0000256" key="1">
    <source>
        <dbReference type="ARBA" id="ARBA00004123"/>
    </source>
</evidence>
<reference evidence="6 7" key="1">
    <citation type="journal article" date="2024" name="Nat. Commun.">
        <title>Phylogenomics reveals the evolutionary origins of lichenization in chlorophyte algae.</title>
        <authorList>
            <person name="Puginier C."/>
            <person name="Libourel C."/>
            <person name="Otte J."/>
            <person name="Skaloud P."/>
            <person name="Haon M."/>
            <person name="Grisel S."/>
            <person name="Petersen M."/>
            <person name="Berrin J.G."/>
            <person name="Delaux P.M."/>
            <person name="Dal Grande F."/>
            <person name="Keller J."/>
        </authorList>
    </citation>
    <scope>NUCLEOTIDE SEQUENCE [LARGE SCALE GENOMIC DNA]</scope>
    <source>
        <strain evidence="6 7">SAG 2043</strain>
    </source>
</reference>
<evidence type="ECO:0000313" key="7">
    <source>
        <dbReference type="Proteomes" id="UP001489004"/>
    </source>
</evidence>
<dbReference type="GO" id="GO:0005634">
    <property type="term" value="C:nucleus"/>
    <property type="evidence" value="ECO:0007669"/>
    <property type="project" value="UniProtKB-SubCell"/>
</dbReference>
<gene>
    <name evidence="6" type="ORF">WJX72_011668</name>
</gene>
<comment type="caution">
    <text evidence="6">The sequence shown here is derived from an EMBL/GenBank/DDBJ whole genome shotgun (WGS) entry which is preliminary data.</text>
</comment>
<protein>
    <recommendedName>
        <fullName evidence="5">Protein EARLY FLOWERING 4 domain-containing protein</fullName>
    </recommendedName>
</protein>
<dbReference type="GO" id="GO:0042753">
    <property type="term" value="P:positive regulation of circadian rhythm"/>
    <property type="evidence" value="ECO:0007669"/>
    <property type="project" value="InterPro"/>
</dbReference>
<organism evidence="6 7">
    <name type="scientific">[Myrmecia] bisecta</name>
    <dbReference type="NCBI Taxonomy" id="41462"/>
    <lineage>
        <taxon>Eukaryota</taxon>
        <taxon>Viridiplantae</taxon>
        <taxon>Chlorophyta</taxon>
        <taxon>core chlorophytes</taxon>
        <taxon>Trebouxiophyceae</taxon>
        <taxon>Trebouxiales</taxon>
        <taxon>Trebouxiaceae</taxon>
        <taxon>Myrmecia</taxon>
    </lineage>
</organism>
<accession>A0AAW1QTL6</accession>
<dbReference type="GO" id="GO:0048511">
    <property type="term" value="P:rhythmic process"/>
    <property type="evidence" value="ECO:0007669"/>
    <property type="project" value="UniProtKB-KW"/>
</dbReference>